<dbReference type="EMBL" id="OV725082">
    <property type="protein sequence ID" value="CAH1406230.1"/>
    <property type="molecule type" value="Genomic_DNA"/>
</dbReference>
<sequence>MYELFSVREGYCCPYRDKYSTACTCTLIKGKYNVIVNTLSYFDRYNVLSALSKYGLGVHDINYVVSTHARPDYFGNNNIFRNSIHIVGNCISKKMEYQKSPLSLGNTYYIDEDNLKVIPTPGYTLTDLTVVVRSNIGIVYITGELFQCQKTFDKGENSELNLFTNMRRIEYPIFWRFNRNMVVKHADYIVPGHGEIFRITDQRRRDFFKAYNIGKRKRRRNNNSK</sequence>
<dbReference type="Gene3D" id="3.60.15.10">
    <property type="entry name" value="Ribonuclease Z/Hydroxyacylglutathione hydrolase-like"/>
    <property type="match status" value="1"/>
</dbReference>
<proteinExistence type="predicted"/>
<dbReference type="InterPro" id="IPR036866">
    <property type="entry name" value="RibonucZ/Hydroxyglut_hydro"/>
</dbReference>
<reference evidence="1" key="1">
    <citation type="submission" date="2022-01" db="EMBL/GenBank/DDBJ databases">
        <authorList>
            <person name="King R."/>
        </authorList>
    </citation>
    <scope>NUCLEOTIDE SEQUENCE</scope>
</reference>
<evidence type="ECO:0000313" key="2">
    <source>
        <dbReference type="Proteomes" id="UP001152798"/>
    </source>
</evidence>
<dbReference type="OrthoDB" id="10250730at2759"/>
<organism evidence="1 2">
    <name type="scientific">Nezara viridula</name>
    <name type="common">Southern green stink bug</name>
    <name type="synonym">Cimex viridulus</name>
    <dbReference type="NCBI Taxonomy" id="85310"/>
    <lineage>
        <taxon>Eukaryota</taxon>
        <taxon>Metazoa</taxon>
        <taxon>Ecdysozoa</taxon>
        <taxon>Arthropoda</taxon>
        <taxon>Hexapoda</taxon>
        <taxon>Insecta</taxon>
        <taxon>Pterygota</taxon>
        <taxon>Neoptera</taxon>
        <taxon>Paraneoptera</taxon>
        <taxon>Hemiptera</taxon>
        <taxon>Heteroptera</taxon>
        <taxon>Panheteroptera</taxon>
        <taxon>Pentatomomorpha</taxon>
        <taxon>Pentatomoidea</taxon>
        <taxon>Pentatomidae</taxon>
        <taxon>Pentatominae</taxon>
        <taxon>Nezara</taxon>
    </lineage>
</organism>
<evidence type="ECO:0008006" key="3">
    <source>
        <dbReference type="Google" id="ProtNLM"/>
    </source>
</evidence>
<accession>A0A9P0HNX4</accession>
<dbReference type="InterPro" id="IPR039344">
    <property type="entry name" value="MBLAC1"/>
</dbReference>
<keyword evidence="2" id="KW-1185">Reference proteome</keyword>
<dbReference type="PANTHER" id="PTHR23200:SF48">
    <property type="entry name" value="METALLO-BETA-LACTAMASE DOMAIN-CONTAINING PROTEIN 1"/>
    <property type="match status" value="1"/>
</dbReference>
<name>A0A9P0HNX4_NEZVI</name>
<gene>
    <name evidence="1" type="ORF">NEZAVI_LOCUS14218</name>
</gene>
<dbReference type="PANTHER" id="PTHR23200">
    <property type="entry name" value="METALLO-BETA-LACTAMASE DOMAIN-CONTAINING PROTEIN 1"/>
    <property type="match status" value="1"/>
</dbReference>
<dbReference type="AlphaFoldDB" id="A0A9P0HNX4"/>
<protein>
    <recommendedName>
        <fullName evidence="3">Metallo-beta-lactamase domain-containing protein</fullName>
    </recommendedName>
</protein>
<dbReference type="SUPFAM" id="SSF56281">
    <property type="entry name" value="Metallo-hydrolase/oxidoreductase"/>
    <property type="match status" value="1"/>
</dbReference>
<evidence type="ECO:0000313" key="1">
    <source>
        <dbReference type="EMBL" id="CAH1406230.1"/>
    </source>
</evidence>
<dbReference type="Proteomes" id="UP001152798">
    <property type="component" value="Chromosome 6"/>
</dbReference>